<reference evidence="2 3" key="1">
    <citation type="submission" date="2020-08" db="EMBL/GenBank/DDBJ databases">
        <title>A Genomic Blueprint of the Chicken Gut Microbiome.</title>
        <authorList>
            <person name="Gilroy R."/>
            <person name="Ravi A."/>
            <person name="Getino M."/>
            <person name="Pursley I."/>
            <person name="Horton D.L."/>
            <person name="Alikhan N.-F."/>
            <person name="Baker D."/>
            <person name="Gharbi K."/>
            <person name="Hall N."/>
            <person name="Watson M."/>
            <person name="Adriaenssens E.M."/>
            <person name="Foster-Nyarko E."/>
            <person name="Jarju S."/>
            <person name="Secka A."/>
            <person name="Antonio M."/>
            <person name="Oren A."/>
            <person name="Chaudhuri R."/>
            <person name="La Ragione R.M."/>
            <person name="Hildebrand F."/>
            <person name="Pallen M.J."/>
        </authorList>
    </citation>
    <scope>NUCLEOTIDE SEQUENCE [LARGE SCALE GENOMIC DNA]</scope>
    <source>
        <strain evidence="2 3">A46</strain>
    </source>
</reference>
<dbReference type="InterPro" id="IPR001387">
    <property type="entry name" value="Cro/C1-type_HTH"/>
</dbReference>
<dbReference type="SMART" id="SM00028">
    <property type="entry name" value="TPR"/>
    <property type="match status" value="3"/>
</dbReference>
<dbReference type="Proteomes" id="UP000619101">
    <property type="component" value="Unassembled WGS sequence"/>
</dbReference>
<keyword evidence="3" id="KW-1185">Reference proteome</keyword>
<dbReference type="SMART" id="SM00530">
    <property type="entry name" value="HTH_XRE"/>
    <property type="match status" value="1"/>
</dbReference>
<dbReference type="PROSITE" id="PS50943">
    <property type="entry name" value="HTH_CROC1"/>
    <property type="match status" value="1"/>
</dbReference>
<dbReference type="InterPro" id="IPR010982">
    <property type="entry name" value="Lambda_DNA-bd_dom_sf"/>
</dbReference>
<protein>
    <submittedName>
        <fullName evidence="2">Helix-turn-helix transcriptional regulator</fullName>
    </submittedName>
</protein>
<evidence type="ECO:0000313" key="3">
    <source>
        <dbReference type="Proteomes" id="UP000619101"/>
    </source>
</evidence>
<dbReference type="EMBL" id="JACSPZ010000002">
    <property type="protein sequence ID" value="MBD8036192.1"/>
    <property type="molecule type" value="Genomic_DNA"/>
</dbReference>
<organism evidence="2 3">
    <name type="scientific">Solibacillus faecavium</name>
    <dbReference type="NCBI Taxonomy" id="2762221"/>
    <lineage>
        <taxon>Bacteria</taxon>
        <taxon>Bacillati</taxon>
        <taxon>Bacillota</taxon>
        <taxon>Bacilli</taxon>
        <taxon>Bacillales</taxon>
        <taxon>Caryophanaceae</taxon>
        <taxon>Solibacillus</taxon>
    </lineage>
</organism>
<sequence>MDKQQQSWGKLLKYYRQKKKLKQDEVAAGLCTPSYLSRIENGIVIAEYALYEQLFAKLNIDFSSLQHDISEHTAFMEAVYEKLLSNVAVAESDRELLTTLMQNEYSVELQITAKLIYSRYLYSIKEDMDARKLFNEIKPVVSWKKDRITELFVSITAFGHLSFMEFDLLAKKEQQEQHAQYLSNAHPFELANYHYHIAFANHRSYQFQKALQHIELAAHYFTHQFKPLFQLKLYSMKGVIFNDLHRYREALQEYEAGIELLENVESIQTPMQWSSLHNNIAYCYECQQDYQKASKHYETANQYDEDLHSVINWMRTCFQNKDFTQLEKLFHRYEEQRFSIQHHIHQRKLLQYAVQQEQTIHGLKDLEEQAFLHFNEEQYYALILFYAPLWGQFYEQLHAYKHASQCYKQALFASEKVRQRMSR</sequence>
<dbReference type="SUPFAM" id="SSF47413">
    <property type="entry name" value="lambda repressor-like DNA-binding domains"/>
    <property type="match status" value="1"/>
</dbReference>
<dbReference type="RefSeq" id="WP_191699146.1">
    <property type="nucleotide sequence ID" value="NZ_JACSPZ010000002.1"/>
</dbReference>
<comment type="caution">
    <text evidence="2">The sequence shown here is derived from an EMBL/GenBank/DDBJ whole genome shotgun (WGS) entry which is preliminary data.</text>
</comment>
<dbReference type="Gene3D" id="1.25.40.10">
    <property type="entry name" value="Tetratricopeptide repeat domain"/>
    <property type="match status" value="1"/>
</dbReference>
<name>A0ABR8XW70_9BACL</name>
<evidence type="ECO:0000259" key="1">
    <source>
        <dbReference type="PROSITE" id="PS50943"/>
    </source>
</evidence>
<dbReference type="Gene3D" id="1.10.260.40">
    <property type="entry name" value="lambda repressor-like DNA-binding domains"/>
    <property type="match status" value="1"/>
</dbReference>
<evidence type="ECO:0000313" key="2">
    <source>
        <dbReference type="EMBL" id="MBD8036192.1"/>
    </source>
</evidence>
<proteinExistence type="predicted"/>
<dbReference type="Pfam" id="PF01381">
    <property type="entry name" value="HTH_3"/>
    <property type="match status" value="1"/>
</dbReference>
<accession>A0ABR8XW70</accession>
<feature type="domain" description="HTH cro/C1-type" evidence="1">
    <location>
        <begin position="12"/>
        <end position="65"/>
    </location>
</feature>
<dbReference type="InterPro" id="IPR011990">
    <property type="entry name" value="TPR-like_helical_dom_sf"/>
</dbReference>
<dbReference type="SUPFAM" id="SSF48452">
    <property type="entry name" value="TPR-like"/>
    <property type="match status" value="1"/>
</dbReference>
<gene>
    <name evidence="2" type="ORF">H9635_05510</name>
</gene>
<dbReference type="InterPro" id="IPR019734">
    <property type="entry name" value="TPR_rpt"/>
</dbReference>
<dbReference type="CDD" id="cd00093">
    <property type="entry name" value="HTH_XRE"/>
    <property type="match status" value="1"/>
</dbReference>